<protein>
    <recommendedName>
        <fullName evidence="5">LPS export ABC transporter periplasmic protein LptC</fullName>
    </recommendedName>
</protein>
<dbReference type="EMBL" id="CP036275">
    <property type="protein sequence ID" value="QDU38692.1"/>
    <property type="molecule type" value="Genomic_DNA"/>
</dbReference>
<feature type="chain" id="PRO_5021821376" description="LPS export ABC transporter periplasmic protein LptC" evidence="2">
    <location>
        <begin position="23"/>
        <end position="177"/>
    </location>
</feature>
<reference evidence="3 4" key="1">
    <citation type="submission" date="2019-02" db="EMBL/GenBank/DDBJ databases">
        <title>Deep-cultivation of Planctomycetes and their phenomic and genomic characterization uncovers novel biology.</title>
        <authorList>
            <person name="Wiegand S."/>
            <person name="Jogler M."/>
            <person name="Boedeker C."/>
            <person name="Pinto D."/>
            <person name="Vollmers J."/>
            <person name="Rivas-Marin E."/>
            <person name="Kohn T."/>
            <person name="Peeters S.H."/>
            <person name="Heuer A."/>
            <person name="Rast P."/>
            <person name="Oberbeckmann S."/>
            <person name="Bunk B."/>
            <person name="Jeske O."/>
            <person name="Meyerdierks A."/>
            <person name="Storesund J.E."/>
            <person name="Kallscheuer N."/>
            <person name="Luecker S."/>
            <person name="Lage O.M."/>
            <person name="Pohl T."/>
            <person name="Merkel B.J."/>
            <person name="Hornburger P."/>
            <person name="Mueller R.-W."/>
            <person name="Bruemmer F."/>
            <person name="Labrenz M."/>
            <person name="Spormann A.M."/>
            <person name="Op den Camp H."/>
            <person name="Overmann J."/>
            <person name="Amann R."/>
            <person name="Jetten M.S.M."/>
            <person name="Mascher T."/>
            <person name="Medema M.H."/>
            <person name="Devos D.P."/>
            <person name="Kaster A.-K."/>
            <person name="Ovreas L."/>
            <person name="Rohde M."/>
            <person name="Galperin M.Y."/>
            <person name="Jogler C."/>
        </authorList>
    </citation>
    <scope>NUCLEOTIDE SEQUENCE [LARGE SCALE GENOMIC DNA]</scope>
    <source>
        <strain evidence="3 4">Mal4</strain>
    </source>
</reference>
<organism evidence="3 4">
    <name type="scientific">Maioricimonas rarisocia</name>
    <dbReference type="NCBI Taxonomy" id="2528026"/>
    <lineage>
        <taxon>Bacteria</taxon>
        <taxon>Pseudomonadati</taxon>
        <taxon>Planctomycetota</taxon>
        <taxon>Planctomycetia</taxon>
        <taxon>Planctomycetales</taxon>
        <taxon>Planctomycetaceae</taxon>
        <taxon>Maioricimonas</taxon>
    </lineage>
</organism>
<feature type="compositionally biased region" description="Basic and acidic residues" evidence="1">
    <location>
        <begin position="27"/>
        <end position="41"/>
    </location>
</feature>
<evidence type="ECO:0008006" key="5">
    <source>
        <dbReference type="Google" id="ProtNLM"/>
    </source>
</evidence>
<proteinExistence type="predicted"/>
<sequence length="177" mass="19186" precursor="true">MKSLIAASLLAVLIVPALWLQAQEDPPPPRDRPAATDDRPRRAASLRPSMSGRQRRDVPSLPADLKSLELEFVVLDEHSLAIVVASGEFSASTDLSSVGGEMHIRIDGDLRSLDGEDRWLLSFEATMHRNDIDNNNDATFTAAGSAVVKLNSKVTLARLPGPDLSVTVRPAREQPSD</sequence>
<keyword evidence="4" id="KW-1185">Reference proteome</keyword>
<evidence type="ECO:0000256" key="2">
    <source>
        <dbReference type="SAM" id="SignalP"/>
    </source>
</evidence>
<dbReference type="RefSeq" id="WP_145369949.1">
    <property type="nucleotide sequence ID" value="NZ_CP036275.1"/>
</dbReference>
<dbReference type="KEGG" id="mri:Mal4_30220"/>
<feature type="signal peptide" evidence="2">
    <location>
        <begin position="1"/>
        <end position="22"/>
    </location>
</feature>
<keyword evidence="2" id="KW-0732">Signal</keyword>
<accession>A0A517Z871</accession>
<name>A0A517Z871_9PLAN</name>
<feature type="region of interest" description="Disordered" evidence="1">
    <location>
        <begin position="23"/>
        <end position="58"/>
    </location>
</feature>
<dbReference type="Proteomes" id="UP000320496">
    <property type="component" value="Chromosome"/>
</dbReference>
<dbReference type="AlphaFoldDB" id="A0A517Z871"/>
<evidence type="ECO:0000313" key="4">
    <source>
        <dbReference type="Proteomes" id="UP000320496"/>
    </source>
</evidence>
<evidence type="ECO:0000256" key="1">
    <source>
        <dbReference type="SAM" id="MobiDB-lite"/>
    </source>
</evidence>
<evidence type="ECO:0000313" key="3">
    <source>
        <dbReference type="EMBL" id="QDU38692.1"/>
    </source>
</evidence>
<gene>
    <name evidence="3" type="ORF">Mal4_30220</name>
</gene>